<evidence type="ECO:0000256" key="1">
    <source>
        <dbReference type="SAM" id="MobiDB-lite"/>
    </source>
</evidence>
<feature type="region of interest" description="Disordered" evidence="1">
    <location>
        <begin position="251"/>
        <end position="339"/>
    </location>
</feature>
<feature type="compositionally biased region" description="Low complexity" evidence="1">
    <location>
        <begin position="294"/>
        <end position="305"/>
    </location>
</feature>
<dbReference type="EMBL" id="CAJNJQ010006620">
    <property type="protein sequence ID" value="CAE7233130.1"/>
    <property type="molecule type" value="Genomic_DNA"/>
</dbReference>
<dbReference type="SUPFAM" id="SSF81383">
    <property type="entry name" value="F-box domain"/>
    <property type="match status" value="1"/>
</dbReference>
<feature type="region of interest" description="Disordered" evidence="1">
    <location>
        <begin position="754"/>
        <end position="821"/>
    </location>
</feature>
<dbReference type="PANTHER" id="PTHR38248:SF2">
    <property type="entry name" value="FUNK1 11"/>
    <property type="match status" value="1"/>
</dbReference>
<accession>A0A8H3EDC2</accession>
<organism evidence="3 4">
    <name type="scientific">Rhizoctonia solani</name>
    <dbReference type="NCBI Taxonomy" id="456999"/>
    <lineage>
        <taxon>Eukaryota</taxon>
        <taxon>Fungi</taxon>
        <taxon>Dikarya</taxon>
        <taxon>Basidiomycota</taxon>
        <taxon>Agaricomycotina</taxon>
        <taxon>Agaricomycetes</taxon>
        <taxon>Cantharellales</taxon>
        <taxon>Ceratobasidiaceae</taxon>
        <taxon>Rhizoctonia</taxon>
    </lineage>
</organism>
<comment type="caution">
    <text evidence="3">The sequence shown here is derived from an EMBL/GenBank/DDBJ whole genome shotgun (WGS) entry which is preliminary data.</text>
</comment>
<evidence type="ECO:0000313" key="3">
    <source>
        <dbReference type="EMBL" id="CAE7233130.1"/>
    </source>
</evidence>
<dbReference type="InterPro" id="IPR040976">
    <property type="entry name" value="Pkinase_fungal"/>
</dbReference>
<dbReference type="InterPro" id="IPR036047">
    <property type="entry name" value="F-box-like_dom_sf"/>
</dbReference>
<feature type="compositionally biased region" description="Polar residues" evidence="1">
    <location>
        <begin position="771"/>
        <end position="783"/>
    </location>
</feature>
<gene>
    <name evidence="3" type="ORF">RDB_LOCUS190808</name>
</gene>
<sequence length="1501" mass="172010">MRTNSSDYSIISSASHANSEEFSSLAYEQVQPYILNDLQSTEHCELEQLLKVMLGRCRVDQTTHSINQFGDDAQQTAPPSVVTNTSTPPNSDLNGTNSSSEELDKLFTMCFNKVVSFCQRAELQQLVQEYQEGIKEVGRYRPFVQLGNHVLDLLRSLDIPELRSPSESDILFQVNDNNRIRGRDGALHSPNVIVVPFASAKQVRSEFNKSWKECAEKECPPNKRKQFKWPEVLVPVELKWERAKLDIKKPDTYSSDFSSRIGPLLPTETTPRPQSKTGSSDIISPSSGPPSPVHPSVLSLSSGSDNYLPKGSSNRPSKSRDRPQPDNSLQPEPKKPKVFVNKEMKAVKQKAVIQSGISGADMLSCSIGRRHAFSLVVIDATLWVWRFDRQSPIQTTGINIVEDMPAFILLLLAFQRFTIADWGFDEELDPSIRSLHFPEEAKSTPVVTKIHFDEGLEVEFNPEMEKVLHDLYCLIGRSTMLFDVDSTTEQLPLVAKLYWPNRDQLNEADIVNNARKSAPALLDHLPNVLGSRDVDPVGTGRIREELDIASSPRPARVLRIIIFEKLIPLIKRRGNDLILAWLECVRTHYTLWEMGFEHRDISLDNLMVRHRGNQYFGVSVAATVCFMSIPLLRCQGQKKIERVYYHDLESFLWVIIWTFLAVKDGKVQPSPKAAEWRTADQGASLDKKTSFLLNHDRYQYQEEWNRFQEMIPDMAEWVLLRVVLRGRHTHNPNGETNLQQLQSFLGVVASYGRQEHDNGQTEVRQSDPRRTTTMSNTSNQPSVSKEGHQENSHEHASKRARTSASAQSAPPKKRIKGKQGGLQGIMNMPIEVFMEIAPYLNPGDLISLIRTSKFFRTMLLNRSAAPVWQRSLSNAPDLPPCPTEMMEPQYAALIFTKNCTICGALAVSSKPDPYLRVRLCPACRDRELVERSLYNYSGSGNTVPFTLHIKKFKKKRSFYKNPVYILHAQEQEYQRARSEFLSKNDTAGYTEWHKQRLAAWVIQQKEGDELLKYINSAAESRSTELYDLKVERREQIHERLKTQGWDEKYFDFWWAGSNARKQWHTLVEVSKSLTERTWSNILPKLTQLLEDNRLLVDEHERKQRLSERVSYVENLLRKFKKQTDPYRAIVDALQQASNLNELGKITSQEIRLSAPFPGETVLASWNILTDLYLDEHSRERIEELFDEREDTIGQKLSEWRSKIEAQLVAQYTSSFNQTNSQLNHTLTIKGSPNAAKGLSKNAQFLLRADTVFMEAGVPTCYNEVDQEHGPICQSIHFPDIHFIQNYARLYQYRADPDPDKETRSLEAYIRHAGKEVIAKALLRDLNMPDVAYIELKYMGEVFICGRCYGSKATGWREIVEHYHSKKRDWVGGRYVLNEFTTKQPVTFRNVHDLTPESSSKPLVHIGNTDILGDTVARCLICHHCYESYSYVHSVRFQSLEQVKEHMLEMHDATEPIEGLHFSYESHFWALQRELPNSRGNWEKKWDEYHDGQSAADGEPST</sequence>
<dbReference type="Pfam" id="PF17667">
    <property type="entry name" value="Pkinase_fungal"/>
    <property type="match status" value="1"/>
</dbReference>
<protein>
    <recommendedName>
        <fullName evidence="2">F-box domain-containing protein</fullName>
    </recommendedName>
</protein>
<evidence type="ECO:0000313" key="4">
    <source>
        <dbReference type="Proteomes" id="UP000663827"/>
    </source>
</evidence>
<proteinExistence type="predicted"/>
<feature type="region of interest" description="Disordered" evidence="1">
    <location>
        <begin position="68"/>
        <end position="99"/>
    </location>
</feature>
<dbReference type="InterPro" id="IPR001810">
    <property type="entry name" value="F-box_dom"/>
</dbReference>
<reference evidence="3" key="1">
    <citation type="submission" date="2021-01" db="EMBL/GenBank/DDBJ databases">
        <authorList>
            <person name="Kaushik A."/>
        </authorList>
    </citation>
    <scope>NUCLEOTIDE SEQUENCE</scope>
    <source>
        <strain evidence="3">AG5</strain>
    </source>
</reference>
<evidence type="ECO:0000259" key="2">
    <source>
        <dbReference type="PROSITE" id="PS50181"/>
    </source>
</evidence>
<feature type="compositionally biased region" description="Basic and acidic residues" evidence="1">
    <location>
        <begin position="785"/>
        <end position="797"/>
    </location>
</feature>
<feature type="compositionally biased region" description="Polar residues" evidence="1">
    <location>
        <begin position="267"/>
        <end position="278"/>
    </location>
</feature>
<dbReference type="Proteomes" id="UP000663827">
    <property type="component" value="Unassembled WGS sequence"/>
</dbReference>
<feature type="compositionally biased region" description="Low complexity" evidence="1">
    <location>
        <begin position="78"/>
        <end position="91"/>
    </location>
</feature>
<dbReference type="PANTHER" id="PTHR38248">
    <property type="entry name" value="FUNK1 6"/>
    <property type="match status" value="1"/>
</dbReference>
<dbReference type="CDD" id="cd09917">
    <property type="entry name" value="F-box_SF"/>
    <property type="match status" value="1"/>
</dbReference>
<dbReference type="PROSITE" id="PS50181">
    <property type="entry name" value="FBOX"/>
    <property type="match status" value="1"/>
</dbReference>
<feature type="domain" description="F-box" evidence="2">
    <location>
        <begin position="822"/>
        <end position="871"/>
    </location>
</feature>
<name>A0A8H3EDC2_9AGAM</name>
<feature type="compositionally biased region" description="Basic and acidic residues" evidence="1">
    <location>
        <begin position="754"/>
        <end position="770"/>
    </location>
</feature>
<feature type="compositionally biased region" description="Polar residues" evidence="1">
    <location>
        <begin position="68"/>
        <end position="77"/>
    </location>
</feature>